<keyword evidence="3" id="KW-0808">Transferase</keyword>
<evidence type="ECO:0000259" key="2">
    <source>
        <dbReference type="Pfam" id="PF00535"/>
    </source>
</evidence>
<dbReference type="Gene3D" id="3.90.550.10">
    <property type="entry name" value="Spore Coat Polysaccharide Biosynthesis Protein SpsA, Chain A"/>
    <property type="match status" value="1"/>
</dbReference>
<dbReference type="EMBL" id="CP003632">
    <property type="protein sequence ID" value="AFZ22135.1"/>
    <property type="molecule type" value="Genomic_DNA"/>
</dbReference>
<geneLocation type="plasmid" evidence="3 4">
    <name>pMIC7113.02</name>
</geneLocation>
<keyword evidence="3" id="KW-0614">Plasmid</keyword>
<dbReference type="InterPro" id="IPR029044">
    <property type="entry name" value="Nucleotide-diphossugar_trans"/>
</dbReference>
<dbReference type="InterPro" id="IPR001173">
    <property type="entry name" value="Glyco_trans_2-like"/>
</dbReference>
<dbReference type="KEGG" id="mic:Mic7113_6561"/>
<dbReference type="PANTHER" id="PTHR22916">
    <property type="entry name" value="GLYCOSYLTRANSFERASE"/>
    <property type="match status" value="1"/>
</dbReference>
<keyword evidence="1" id="KW-1133">Transmembrane helix</keyword>
<evidence type="ECO:0000256" key="1">
    <source>
        <dbReference type="SAM" id="Phobius"/>
    </source>
</evidence>
<dbReference type="SUPFAM" id="SSF53448">
    <property type="entry name" value="Nucleotide-diphospho-sugar transferases"/>
    <property type="match status" value="1"/>
</dbReference>
<feature type="transmembrane region" description="Helical" evidence="1">
    <location>
        <begin position="261"/>
        <end position="286"/>
    </location>
</feature>
<dbReference type="Proteomes" id="UP000010471">
    <property type="component" value="Plasmid pMIC7113.02"/>
</dbReference>
<proteinExistence type="predicted"/>
<dbReference type="GO" id="GO:0016740">
    <property type="term" value="F:transferase activity"/>
    <property type="evidence" value="ECO:0007669"/>
    <property type="project" value="UniProtKB-KW"/>
</dbReference>
<keyword evidence="4" id="KW-1185">Reference proteome</keyword>
<evidence type="ECO:0000313" key="4">
    <source>
        <dbReference type="Proteomes" id="UP000010471"/>
    </source>
</evidence>
<dbReference type="AlphaFoldDB" id="K9WP29"/>
<keyword evidence="1" id="KW-0812">Transmembrane</keyword>
<keyword evidence="1" id="KW-0472">Membrane</keyword>
<dbReference type="CDD" id="cd00761">
    <property type="entry name" value="Glyco_tranf_GTA_type"/>
    <property type="match status" value="1"/>
</dbReference>
<dbReference type="HOGENOM" id="CLU_745839_0_0_3"/>
<reference evidence="3 4" key="1">
    <citation type="submission" date="2012-06" db="EMBL/GenBank/DDBJ databases">
        <title>Finished plasmid 2 of genome of Microcoleus sp. PCC 7113.</title>
        <authorList>
            <consortium name="US DOE Joint Genome Institute"/>
            <person name="Gugger M."/>
            <person name="Coursin T."/>
            <person name="Rippka R."/>
            <person name="Tandeau De Marsac N."/>
            <person name="Huntemann M."/>
            <person name="Wei C.-L."/>
            <person name="Han J."/>
            <person name="Detter J.C."/>
            <person name="Han C."/>
            <person name="Tapia R."/>
            <person name="Chen A."/>
            <person name="Kyrpides N."/>
            <person name="Mavromatis K."/>
            <person name="Markowitz V."/>
            <person name="Szeto E."/>
            <person name="Ivanova N."/>
            <person name="Pagani I."/>
            <person name="Pati A."/>
            <person name="Goodwin L."/>
            <person name="Nordberg H.P."/>
            <person name="Cantor M.N."/>
            <person name="Hua S.X."/>
            <person name="Woyke T."/>
            <person name="Kerfeld C.A."/>
        </authorList>
    </citation>
    <scope>NUCLEOTIDE SEQUENCE [LARGE SCALE GENOMIC DNA]</scope>
    <source>
        <strain evidence="3 4">PCC 7113</strain>
        <plasmid evidence="3 4">pMIC7113.02</plasmid>
    </source>
</reference>
<organism evidence="3 4">
    <name type="scientific">Allocoleopsis franciscana PCC 7113</name>
    <dbReference type="NCBI Taxonomy" id="1173027"/>
    <lineage>
        <taxon>Bacteria</taxon>
        <taxon>Bacillati</taxon>
        <taxon>Cyanobacteriota</taxon>
        <taxon>Cyanophyceae</taxon>
        <taxon>Coleofasciculales</taxon>
        <taxon>Coleofasciculaceae</taxon>
        <taxon>Allocoleopsis</taxon>
        <taxon>Allocoleopsis franciscana</taxon>
    </lineage>
</organism>
<feature type="domain" description="Glycosyltransferase 2-like" evidence="2">
    <location>
        <begin position="5"/>
        <end position="121"/>
    </location>
</feature>
<dbReference type="OrthoDB" id="8404680at2"/>
<gene>
    <name evidence="3" type="ORF">Mic7113_6561</name>
</gene>
<dbReference type="PANTHER" id="PTHR22916:SF64">
    <property type="entry name" value="TRANSFERASE, PUTATIVE-RELATED"/>
    <property type="match status" value="1"/>
</dbReference>
<dbReference type="Pfam" id="PF00535">
    <property type="entry name" value="Glycos_transf_2"/>
    <property type="match status" value="1"/>
</dbReference>
<accession>K9WP29</accession>
<name>K9WP29_9CYAN</name>
<evidence type="ECO:0000313" key="3">
    <source>
        <dbReference type="EMBL" id="AFZ22135.1"/>
    </source>
</evidence>
<protein>
    <submittedName>
        <fullName evidence="3">Putative glycosyltransferase</fullName>
    </submittedName>
</protein>
<sequence>MLNWSLVVCTLNRRELLAQSLRSAIKQTRLPKQIIVVDASNNWELAKAYILDSLAGESESIEWIYVGSEQKSATYQRNVGLKYCESDVVFFLDDDAFMYPDCAEEIMQVYEKDNSHLVGGVTALLADLPPGTVANQVQNEKGVESPSLWNRILQPFHKFWSSEKLFIPYDGQYYTYDISELAKQIPILSEVTLHGCRMTFRTSVVKPIGGFDEVLIRGAIAEDDDISYKVSRKYALVAAERAKIFHQETEIARLKRYTNTVLLILNIIVLFLLNTTIQSGVSFLVYRFAIKRILLEFVRDCAKPQRGFAHVRGALYAVFWLPKILQMDKEQLRDWYPQFQAQLMDKKQAFRNSAKISTVS</sequence>